<dbReference type="Pfam" id="PF13976">
    <property type="entry name" value="gag_pre-integrs"/>
    <property type="match status" value="1"/>
</dbReference>
<dbReference type="PROSITE" id="PS50994">
    <property type="entry name" value="INTEGRASE"/>
    <property type="match status" value="1"/>
</dbReference>
<evidence type="ECO:0000259" key="4">
    <source>
        <dbReference type="PROSITE" id="PS50994"/>
    </source>
</evidence>
<reference evidence="5" key="1">
    <citation type="journal article" date="2019" name="Sci. Rep.">
        <title>Draft genome of Tanacetum cinerariifolium, the natural source of mosquito coil.</title>
        <authorList>
            <person name="Yamashiro T."/>
            <person name="Shiraishi A."/>
            <person name="Satake H."/>
            <person name="Nakayama K."/>
        </authorList>
    </citation>
    <scope>NUCLEOTIDE SEQUENCE</scope>
</reference>
<proteinExistence type="predicted"/>
<keyword evidence="1" id="KW-0479">Metal-binding</keyword>
<keyword evidence="2" id="KW-0378">Hydrolase</keyword>
<sequence>MFKATSTKSWLWHRRLSHLNFGTINQITSKDLVDGLSKFKYDKDHLCSACEQEKSKKASFPTKLVPSTESKLELIHMDLYEPMRVESINGKKYILLIFDDYSCYTLVYFLCTKDEAPDTIINFINQVQRNLKAQILKIRTDNETEFKNKKLRLFYAKLGIVHHTLITRMPQQNGVVERRNYTLVEAARTMLIFSKTSEFLSAEAIATACFTQNRSRIHTRYNKTPYELIRRRKSNVQYFHVFGSLCYPTNDHDDLGKMKPKANIASSKESTTQESSTPVLETHSDEQIQEDVAELNGNTVMHSFVILEFKEAESSSNNQIDVNTTFLNDSLKEEVFESHPDGFVDPEFLNHVYRLKKALYASSKESTTQESSTPVLETHSDEQIQEDVAELNGNTVMHSFVILEFKEAESSSNNQIDVNTTFLNDSLKEEVFESHPDGFVDPEFPNHVYRLKKALHGLKQAH</sequence>
<organism evidence="5">
    <name type="scientific">Tanacetum cinerariifolium</name>
    <name type="common">Dalmatian daisy</name>
    <name type="synonym">Chrysanthemum cinerariifolium</name>
    <dbReference type="NCBI Taxonomy" id="118510"/>
    <lineage>
        <taxon>Eukaryota</taxon>
        <taxon>Viridiplantae</taxon>
        <taxon>Streptophyta</taxon>
        <taxon>Embryophyta</taxon>
        <taxon>Tracheophyta</taxon>
        <taxon>Spermatophyta</taxon>
        <taxon>Magnoliopsida</taxon>
        <taxon>eudicotyledons</taxon>
        <taxon>Gunneridae</taxon>
        <taxon>Pentapetalae</taxon>
        <taxon>asterids</taxon>
        <taxon>campanulids</taxon>
        <taxon>Asterales</taxon>
        <taxon>Asteraceae</taxon>
        <taxon>Asteroideae</taxon>
        <taxon>Anthemideae</taxon>
        <taxon>Anthemidinae</taxon>
        <taxon>Tanacetum</taxon>
    </lineage>
</organism>
<dbReference type="Pfam" id="PF07727">
    <property type="entry name" value="RVT_2"/>
    <property type="match status" value="1"/>
</dbReference>
<evidence type="ECO:0000256" key="3">
    <source>
        <dbReference type="SAM" id="MobiDB-lite"/>
    </source>
</evidence>
<dbReference type="InterPro" id="IPR039537">
    <property type="entry name" value="Retrotran_Ty1/copia-like"/>
</dbReference>
<dbReference type="InterPro" id="IPR012337">
    <property type="entry name" value="RNaseH-like_sf"/>
</dbReference>
<dbReference type="InterPro" id="IPR013103">
    <property type="entry name" value="RVT_2"/>
</dbReference>
<dbReference type="AlphaFoldDB" id="A0A6L2LRW4"/>
<dbReference type="GO" id="GO:0003676">
    <property type="term" value="F:nucleic acid binding"/>
    <property type="evidence" value="ECO:0007669"/>
    <property type="project" value="InterPro"/>
</dbReference>
<evidence type="ECO:0000256" key="2">
    <source>
        <dbReference type="ARBA" id="ARBA00022801"/>
    </source>
</evidence>
<dbReference type="InterPro" id="IPR025724">
    <property type="entry name" value="GAG-pre-integrase_dom"/>
</dbReference>
<dbReference type="GO" id="GO:0046872">
    <property type="term" value="F:metal ion binding"/>
    <property type="evidence" value="ECO:0007669"/>
    <property type="project" value="UniProtKB-KW"/>
</dbReference>
<dbReference type="EMBL" id="BKCJ010004748">
    <property type="protein sequence ID" value="GEU62865.1"/>
    <property type="molecule type" value="Genomic_DNA"/>
</dbReference>
<accession>A0A6L2LRW4</accession>
<dbReference type="PANTHER" id="PTHR42648:SF18">
    <property type="entry name" value="RETROTRANSPOSON, UNCLASSIFIED-LIKE PROTEIN"/>
    <property type="match status" value="1"/>
</dbReference>
<evidence type="ECO:0000256" key="1">
    <source>
        <dbReference type="ARBA" id="ARBA00022723"/>
    </source>
</evidence>
<feature type="region of interest" description="Disordered" evidence="3">
    <location>
        <begin position="257"/>
        <end position="286"/>
    </location>
</feature>
<dbReference type="PANTHER" id="PTHR42648">
    <property type="entry name" value="TRANSPOSASE, PUTATIVE-RELATED"/>
    <property type="match status" value="1"/>
</dbReference>
<feature type="domain" description="Integrase catalytic" evidence="4">
    <location>
        <begin position="62"/>
        <end position="233"/>
    </location>
</feature>
<name>A0A6L2LRW4_TANCI</name>
<gene>
    <name evidence="5" type="ORF">Tci_034843</name>
</gene>
<feature type="compositionally biased region" description="Low complexity" evidence="3">
    <location>
        <begin position="266"/>
        <end position="277"/>
    </location>
</feature>
<dbReference type="SUPFAM" id="SSF53098">
    <property type="entry name" value="Ribonuclease H-like"/>
    <property type="match status" value="1"/>
</dbReference>
<dbReference type="Gene3D" id="3.30.420.10">
    <property type="entry name" value="Ribonuclease H-like superfamily/Ribonuclease H"/>
    <property type="match status" value="1"/>
</dbReference>
<evidence type="ECO:0000313" key="5">
    <source>
        <dbReference type="EMBL" id="GEU62865.1"/>
    </source>
</evidence>
<dbReference type="GO" id="GO:0015074">
    <property type="term" value="P:DNA integration"/>
    <property type="evidence" value="ECO:0007669"/>
    <property type="project" value="InterPro"/>
</dbReference>
<dbReference type="InterPro" id="IPR001584">
    <property type="entry name" value="Integrase_cat-core"/>
</dbReference>
<comment type="caution">
    <text evidence="5">The sequence shown here is derived from an EMBL/GenBank/DDBJ whole genome shotgun (WGS) entry which is preliminary data.</text>
</comment>
<protein>
    <submittedName>
        <fullName evidence="5">Retrovirus-related Pol polyprotein from transposon TNT 1-94</fullName>
    </submittedName>
</protein>
<dbReference type="GO" id="GO:0016787">
    <property type="term" value="F:hydrolase activity"/>
    <property type="evidence" value="ECO:0007669"/>
    <property type="project" value="UniProtKB-KW"/>
</dbReference>
<dbReference type="Pfam" id="PF00665">
    <property type="entry name" value="rve"/>
    <property type="match status" value="1"/>
</dbReference>
<dbReference type="InterPro" id="IPR036397">
    <property type="entry name" value="RNaseH_sf"/>
</dbReference>